<keyword evidence="6" id="KW-1185">Reference proteome</keyword>
<dbReference type="InterPro" id="IPR013783">
    <property type="entry name" value="Ig-like_fold"/>
</dbReference>
<dbReference type="InterPro" id="IPR015373">
    <property type="entry name" value="Interferon/interleukin_rcp_dom"/>
</dbReference>
<feature type="signal peptide" evidence="3">
    <location>
        <begin position="1"/>
        <end position="17"/>
    </location>
</feature>
<reference evidence="6" key="1">
    <citation type="journal article" date="2017" name="PLoS ONE">
        <title>The Agassiz's desert tortoise genome provides a resource for the conservation of a threatened species.</title>
        <authorList>
            <person name="Tollis M."/>
            <person name="DeNardo D.F."/>
            <person name="Cornelius J.A."/>
            <person name="Dolby G.A."/>
            <person name="Edwards T."/>
            <person name="Henen B.T."/>
            <person name="Karl A.E."/>
            <person name="Murphy R.W."/>
            <person name="Kusumi K."/>
        </authorList>
    </citation>
    <scope>NUCLEOTIDE SEQUENCE [LARGE SCALE GENOMIC DNA]</scope>
</reference>
<dbReference type="AlphaFoldDB" id="A0A452HJF3"/>
<feature type="compositionally biased region" description="Basic and acidic residues" evidence="1">
    <location>
        <begin position="534"/>
        <end position="545"/>
    </location>
</feature>
<dbReference type="CDD" id="cd00063">
    <property type="entry name" value="FN3"/>
    <property type="match status" value="1"/>
</dbReference>
<dbReference type="Gene3D" id="2.60.40.10">
    <property type="entry name" value="Immunoglobulins"/>
    <property type="match status" value="1"/>
</dbReference>
<dbReference type="InterPro" id="IPR036116">
    <property type="entry name" value="FN3_sf"/>
</dbReference>
<sequence length="577" mass="64602">MPVVLSVLLLLFHQTLLLGMLSPPQNVTLTSENFHILLVWEPGSGSGNGTQYEVQSCQRSSNWTKVDTCWRNSTRSSHTCKLYFEDIHKLYWARVRAMDGAQVSKWTISNELQPYRDTIVGPPILTLILVNENLTVILSMPLTPYRRRNGTYKSVQKVLPNWKYRISLSEKGVHINNVSFQPEGKKTSHTFEYLKPNTDYCVTARVVREQSKVSVQCIKTPDSPADLLWDLVLVLVALLVLLLLSAVGFYFLKLYMYSSVSKMPFPKTLAILNEELNVNLWNKSLAYDLEGASVTLISVAGLDSNGNSPVEQERLQIQLLPEGCQAWKEEGYCANGFGPGYCENMVSSSSLGQLEFTGTVDPEAPLSSAGQMKDGYAGEGNYSTALEAQLPLGQLVFSEQLSSVSAALAKDGYMSDRGYQTCSEIRIPRHLQIYCKCLSPVSETCSLSPPTCSLRDLKKNTDGKSRGWPPMDWADIPLSSVKLKVNEETQNHLAPFPRHLYSHTADKTMKDSKKDLARLGQSDVEQQEYLPVSREQHGLPERTELSDDPSGEPYPKADDTKIMTFYSYELRPQVLVL</sequence>
<evidence type="ECO:0000256" key="1">
    <source>
        <dbReference type="SAM" id="MobiDB-lite"/>
    </source>
</evidence>
<keyword evidence="2" id="KW-1133">Transmembrane helix</keyword>
<dbReference type="SUPFAM" id="SSF49265">
    <property type="entry name" value="Fibronectin type III"/>
    <property type="match status" value="2"/>
</dbReference>
<feature type="domain" description="Fibronectin type-III" evidence="4">
    <location>
        <begin position="23"/>
        <end position="117"/>
    </location>
</feature>
<evidence type="ECO:0000313" key="5">
    <source>
        <dbReference type="Ensembl" id="ENSGAGP00000015040.1"/>
    </source>
</evidence>
<dbReference type="GO" id="GO:0042018">
    <property type="term" value="F:interleukin-22 receptor activity"/>
    <property type="evidence" value="ECO:0007669"/>
    <property type="project" value="TreeGrafter"/>
</dbReference>
<dbReference type="PANTHER" id="PTHR20859:SF84">
    <property type="entry name" value="INTERFERON ALPHA_BETA RECEPTOR 2"/>
    <property type="match status" value="1"/>
</dbReference>
<keyword evidence="2" id="KW-0472">Membrane</keyword>
<feature type="chain" id="PRO_5044604496" description="Fibronectin type-III domain-containing protein" evidence="3">
    <location>
        <begin position="18"/>
        <end position="577"/>
    </location>
</feature>
<feature type="region of interest" description="Disordered" evidence="1">
    <location>
        <begin position="521"/>
        <end position="558"/>
    </location>
</feature>
<accession>A0A452HJF3</accession>
<name>A0A452HJF3_9SAUR</name>
<keyword evidence="3" id="KW-0732">Signal</keyword>
<feature type="transmembrane region" description="Helical" evidence="2">
    <location>
        <begin position="227"/>
        <end position="252"/>
    </location>
</feature>
<dbReference type="InterPro" id="IPR050650">
    <property type="entry name" value="Type-II_Cytokine-TF_Rcpt"/>
</dbReference>
<protein>
    <recommendedName>
        <fullName evidence="4">Fibronectin type-III domain-containing protein</fullName>
    </recommendedName>
</protein>
<dbReference type="Proteomes" id="UP000291020">
    <property type="component" value="Unassembled WGS sequence"/>
</dbReference>
<evidence type="ECO:0000256" key="2">
    <source>
        <dbReference type="SAM" id="Phobius"/>
    </source>
</evidence>
<dbReference type="Pfam" id="PF01108">
    <property type="entry name" value="Tissue_fac"/>
    <property type="match status" value="1"/>
</dbReference>
<dbReference type="GO" id="GO:0005886">
    <property type="term" value="C:plasma membrane"/>
    <property type="evidence" value="ECO:0007669"/>
    <property type="project" value="TreeGrafter"/>
</dbReference>
<dbReference type="STRING" id="38772.ENSGAGP00000015040"/>
<dbReference type="Ensembl" id="ENSGAGT00000017186.1">
    <property type="protein sequence ID" value="ENSGAGP00000015040.1"/>
    <property type="gene ID" value="ENSGAGG00000011368.1"/>
</dbReference>
<organism evidence="5 6">
    <name type="scientific">Gopherus agassizii</name>
    <name type="common">Agassiz's desert tortoise</name>
    <dbReference type="NCBI Taxonomy" id="38772"/>
    <lineage>
        <taxon>Eukaryota</taxon>
        <taxon>Metazoa</taxon>
        <taxon>Chordata</taxon>
        <taxon>Craniata</taxon>
        <taxon>Vertebrata</taxon>
        <taxon>Euteleostomi</taxon>
        <taxon>Archelosauria</taxon>
        <taxon>Testudinata</taxon>
        <taxon>Testudines</taxon>
        <taxon>Cryptodira</taxon>
        <taxon>Durocryptodira</taxon>
        <taxon>Testudinoidea</taxon>
        <taxon>Testudinidae</taxon>
        <taxon>Gopherus</taxon>
    </lineage>
</organism>
<reference evidence="5" key="2">
    <citation type="submission" date="2025-05" db="UniProtKB">
        <authorList>
            <consortium name="Ensembl"/>
        </authorList>
    </citation>
    <scope>IDENTIFICATION</scope>
</reference>
<dbReference type="Pfam" id="PF09294">
    <property type="entry name" value="Interfer-bind"/>
    <property type="match status" value="1"/>
</dbReference>
<evidence type="ECO:0000313" key="6">
    <source>
        <dbReference type="Proteomes" id="UP000291020"/>
    </source>
</evidence>
<evidence type="ECO:0000256" key="3">
    <source>
        <dbReference type="SAM" id="SignalP"/>
    </source>
</evidence>
<dbReference type="InterPro" id="IPR003961">
    <property type="entry name" value="FN3_dom"/>
</dbReference>
<dbReference type="PANTHER" id="PTHR20859">
    <property type="entry name" value="INTERFERON/INTERLEUKIN RECEPTOR"/>
    <property type="match status" value="1"/>
</dbReference>
<proteinExistence type="predicted"/>
<keyword evidence="2" id="KW-0812">Transmembrane</keyword>
<dbReference type="PROSITE" id="PS50853">
    <property type="entry name" value="FN3"/>
    <property type="match status" value="1"/>
</dbReference>
<dbReference type="Ensembl" id="ENSGAGT00000017184.1">
    <property type="protein sequence ID" value="ENSGAGP00000015038.1"/>
    <property type="gene ID" value="ENSGAGG00000011368.1"/>
</dbReference>
<evidence type="ECO:0000259" key="4">
    <source>
        <dbReference type="PROSITE" id="PS50853"/>
    </source>
</evidence>